<gene>
    <name evidence="2" type="ORF">PDM29_18240</name>
</gene>
<feature type="transmembrane region" description="Helical" evidence="1">
    <location>
        <begin position="40"/>
        <end position="60"/>
    </location>
</feature>
<organism evidence="2 3">
    <name type="scientific">Stenotrophomonas oahuensis</name>
    <dbReference type="NCBI Taxonomy" id="3003271"/>
    <lineage>
        <taxon>Bacteria</taxon>
        <taxon>Pseudomonadati</taxon>
        <taxon>Pseudomonadota</taxon>
        <taxon>Gammaproteobacteria</taxon>
        <taxon>Lysobacterales</taxon>
        <taxon>Lysobacteraceae</taxon>
        <taxon>Stenotrophomonas</taxon>
    </lineage>
</organism>
<keyword evidence="3" id="KW-1185">Reference proteome</keyword>
<feature type="transmembrane region" description="Helical" evidence="1">
    <location>
        <begin position="6"/>
        <end position="28"/>
    </location>
</feature>
<name>A0ABY9YP72_9GAMM</name>
<dbReference type="EMBL" id="CP115541">
    <property type="protein sequence ID" value="WNH52250.1"/>
    <property type="molecule type" value="Genomic_DNA"/>
</dbReference>
<dbReference type="RefSeq" id="WP_311191455.1">
    <property type="nucleotide sequence ID" value="NZ_CP115541.1"/>
</dbReference>
<evidence type="ECO:0000256" key="1">
    <source>
        <dbReference type="SAM" id="Phobius"/>
    </source>
</evidence>
<feature type="transmembrane region" description="Helical" evidence="1">
    <location>
        <begin position="66"/>
        <end position="90"/>
    </location>
</feature>
<evidence type="ECO:0000313" key="2">
    <source>
        <dbReference type="EMBL" id="WNH52250.1"/>
    </source>
</evidence>
<keyword evidence="1" id="KW-1133">Transmembrane helix</keyword>
<proteinExistence type="predicted"/>
<accession>A0ABY9YP72</accession>
<evidence type="ECO:0008006" key="4">
    <source>
        <dbReference type="Google" id="ProtNLM"/>
    </source>
</evidence>
<keyword evidence="1" id="KW-0472">Membrane</keyword>
<reference evidence="2 3" key="1">
    <citation type="submission" date="2022-12" db="EMBL/GenBank/DDBJ databases">
        <title>Two new species, Stenotrophomonas aracearum and Stenotrophomonas oahuensis, isolated from Anthurium (Araceae family) in Hawaii.</title>
        <authorList>
            <person name="Chunag S.C."/>
            <person name="Dobhal S."/>
            <person name="Alvarez A."/>
            <person name="Arif M."/>
        </authorList>
    </citation>
    <scope>NUCLEOTIDE SEQUENCE [LARGE SCALE GENOMIC DNA]</scope>
    <source>
        <strain evidence="2 3">A5586</strain>
    </source>
</reference>
<evidence type="ECO:0000313" key="3">
    <source>
        <dbReference type="Proteomes" id="UP001302072"/>
    </source>
</evidence>
<protein>
    <recommendedName>
        <fullName evidence="4">Transmembrane protein</fullName>
    </recommendedName>
</protein>
<dbReference type="Proteomes" id="UP001302072">
    <property type="component" value="Chromosome"/>
</dbReference>
<keyword evidence="1" id="KW-0812">Transmembrane</keyword>
<sequence length="100" mass="10256">MLPGRRVAQVIVGLYALACAGGLAVLLVGTKGLFGVPADGLAAVVALMLAMPWSLTFMALGVDTPAAFVALIVLAMVLNGVILWGVIWLLRKAVASLLGR</sequence>